<evidence type="ECO:0000256" key="4">
    <source>
        <dbReference type="ARBA" id="ARBA00022475"/>
    </source>
</evidence>
<evidence type="ECO:0000313" key="13">
    <source>
        <dbReference type="Proteomes" id="UP000472676"/>
    </source>
</evidence>
<dbReference type="InterPro" id="IPR037682">
    <property type="entry name" value="TonB_C"/>
</dbReference>
<dbReference type="GO" id="GO:0055085">
    <property type="term" value="P:transmembrane transport"/>
    <property type="evidence" value="ECO:0007669"/>
    <property type="project" value="InterPro"/>
</dbReference>
<evidence type="ECO:0000313" key="12">
    <source>
        <dbReference type="EMBL" id="NGY06789.1"/>
    </source>
</evidence>
<feature type="region of interest" description="Disordered" evidence="10">
    <location>
        <begin position="91"/>
        <end position="116"/>
    </location>
</feature>
<evidence type="ECO:0000256" key="5">
    <source>
        <dbReference type="ARBA" id="ARBA00022519"/>
    </source>
</evidence>
<gene>
    <name evidence="12" type="ORF">G7Y85_18600</name>
</gene>
<comment type="similarity">
    <text evidence="2">Belongs to the TonB family.</text>
</comment>
<reference evidence="12 13" key="1">
    <citation type="journal article" date="2014" name="Int. J. Syst. Evol. Microbiol.">
        <title>Solimonas terrae sp. nov., isolated from soil.</title>
        <authorList>
            <person name="Kim S.J."/>
            <person name="Moon J.Y."/>
            <person name="Weon H.Y."/>
            <person name="Ahn J.H."/>
            <person name="Chen W.M."/>
            <person name="Kwon S.W."/>
        </authorList>
    </citation>
    <scope>NUCLEOTIDE SEQUENCE [LARGE SCALE GENOMIC DNA]</scope>
    <source>
        <strain evidence="12 13">KIS83-12</strain>
    </source>
</reference>
<keyword evidence="5" id="KW-0997">Cell inner membrane</keyword>
<dbReference type="EMBL" id="JAAMOW010000010">
    <property type="protein sequence ID" value="NGY06789.1"/>
    <property type="molecule type" value="Genomic_DNA"/>
</dbReference>
<keyword evidence="8" id="KW-1133">Transmembrane helix</keyword>
<dbReference type="SUPFAM" id="SSF74653">
    <property type="entry name" value="TolA/TonB C-terminal domain"/>
    <property type="match status" value="1"/>
</dbReference>
<feature type="domain" description="TonB C-terminal" evidence="11">
    <location>
        <begin position="109"/>
        <end position="200"/>
    </location>
</feature>
<keyword evidence="4" id="KW-1003">Cell membrane</keyword>
<evidence type="ECO:0000256" key="6">
    <source>
        <dbReference type="ARBA" id="ARBA00022692"/>
    </source>
</evidence>
<keyword evidence="13" id="KW-1185">Reference proteome</keyword>
<dbReference type="Gene3D" id="3.30.1150.10">
    <property type="match status" value="1"/>
</dbReference>
<dbReference type="NCBIfam" id="TIGR01352">
    <property type="entry name" value="tonB_Cterm"/>
    <property type="match status" value="1"/>
</dbReference>
<keyword evidence="7" id="KW-0653">Protein transport</keyword>
<dbReference type="InterPro" id="IPR006260">
    <property type="entry name" value="TonB/TolA_C"/>
</dbReference>
<keyword evidence="6" id="KW-0812">Transmembrane</keyword>
<feature type="compositionally biased region" description="Low complexity" evidence="10">
    <location>
        <begin position="97"/>
        <end position="116"/>
    </location>
</feature>
<evidence type="ECO:0000256" key="9">
    <source>
        <dbReference type="ARBA" id="ARBA00023136"/>
    </source>
</evidence>
<sequence length="200" mass="21409">MEFGQQGQDPRRRMMGIGAVVAFHALLIWALAAGLAHKMIEILPAPIETKLIEEIKPPDEPPPPPPPPTLDVPPPFVPPPEINIQTAPSAHAITAQSRAPVAKAPPSVSKPPVVRASGCREPDYPAISERLGETGTVLLQLLVGVDGKVSASKISRSSGYDRLDKAAQQALSRCRFTPGEVAGKPAPAWAELKYTFRKQN</sequence>
<name>A0A6M2BY35_9GAMM</name>
<dbReference type="PROSITE" id="PS52015">
    <property type="entry name" value="TONB_CTD"/>
    <property type="match status" value="1"/>
</dbReference>
<dbReference type="PANTHER" id="PTHR33446:SF2">
    <property type="entry name" value="PROTEIN TONB"/>
    <property type="match status" value="1"/>
</dbReference>
<dbReference type="PANTHER" id="PTHR33446">
    <property type="entry name" value="PROTEIN TONB-RELATED"/>
    <property type="match status" value="1"/>
</dbReference>
<organism evidence="12 13">
    <name type="scientific">Solimonas terrae</name>
    <dbReference type="NCBI Taxonomy" id="1396819"/>
    <lineage>
        <taxon>Bacteria</taxon>
        <taxon>Pseudomonadati</taxon>
        <taxon>Pseudomonadota</taxon>
        <taxon>Gammaproteobacteria</taxon>
        <taxon>Nevskiales</taxon>
        <taxon>Nevskiaceae</taxon>
        <taxon>Solimonas</taxon>
    </lineage>
</organism>
<feature type="compositionally biased region" description="Pro residues" evidence="10">
    <location>
        <begin position="60"/>
        <end position="79"/>
    </location>
</feature>
<comment type="subcellular location">
    <subcellularLocation>
        <location evidence="1">Cell inner membrane</location>
        <topology evidence="1">Single-pass membrane protein</topology>
        <orientation evidence="1">Periplasmic side</orientation>
    </subcellularLocation>
</comment>
<accession>A0A6M2BY35</accession>
<feature type="region of interest" description="Disordered" evidence="10">
    <location>
        <begin position="54"/>
        <end position="79"/>
    </location>
</feature>
<proteinExistence type="inferred from homology"/>
<dbReference type="Pfam" id="PF03544">
    <property type="entry name" value="TonB_C"/>
    <property type="match status" value="1"/>
</dbReference>
<evidence type="ECO:0000256" key="10">
    <source>
        <dbReference type="SAM" id="MobiDB-lite"/>
    </source>
</evidence>
<evidence type="ECO:0000259" key="11">
    <source>
        <dbReference type="PROSITE" id="PS52015"/>
    </source>
</evidence>
<comment type="caution">
    <text evidence="12">The sequence shown here is derived from an EMBL/GenBank/DDBJ whole genome shotgun (WGS) entry which is preliminary data.</text>
</comment>
<dbReference type="InterPro" id="IPR051045">
    <property type="entry name" value="TonB-dependent_transducer"/>
</dbReference>
<keyword evidence="3" id="KW-0813">Transport</keyword>
<protein>
    <submittedName>
        <fullName evidence="12">TonB family protein</fullName>
    </submittedName>
</protein>
<dbReference type="Proteomes" id="UP000472676">
    <property type="component" value="Unassembled WGS sequence"/>
</dbReference>
<evidence type="ECO:0000256" key="3">
    <source>
        <dbReference type="ARBA" id="ARBA00022448"/>
    </source>
</evidence>
<dbReference type="GO" id="GO:0005886">
    <property type="term" value="C:plasma membrane"/>
    <property type="evidence" value="ECO:0007669"/>
    <property type="project" value="UniProtKB-SubCell"/>
</dbReference>
<evidence type="ECO:0000256" key="2">
    <source>
        <dbReference type="ARBA" id="ARBA00006555"/>
    </source>
</evidence>
<evidence type="ECO:0000256" key="1">
    <source>
        <dbReference type="ARBA" id="ARBA00004383"/>
    </source>
</evidence>
<evidence type="ECO:0000256" key="8">
    <source>
        <dbReference type="ARBA" id="ARBA00022989"/>
    </source>
</evidence>
<dbReference type="AlphaFoldDB" id="A0A6M2BY35"/>
<dbReference type="GO" id="GO:0015031">
    <property type="term" value="P:protein transport"/>
    <property type="evidence" value="ECO:0007669"/>
    <property type="project" value="UniProtKB-KW"/>
</dbReference>
<evidence type="ECO:0000256" key="7">
    <source>
        <dbReference type="ARBA" id="ARBA00022927"/>
    </source>
</evidence>
<dbReference type="RefSeq" id="WP_166261031.1">
    <property type="nucleotide sequence ID" value="NZ_JAAMOW010000010.1"/>
</dbReference>
<keyword evidence="9" id="KW-0472">Membrane</keyword>